<organism evidence="2 3">
    <name type="scientific">Trema orientale</name>
    <name type="common">Charcoal tree</name>
    <name type="synonym">Celtis orientalis</name>
    <dbReference type="NCBI Taxonomy" id="63057"/>
    <lineage>
        <taxon>Eukaryota</taxon>
        <taxon>Viridiplantae</taxon>
        <taxon>Streptophyta</taxon>
        <taxon>Embryophyta</taxon>
        <taxon>Tracheophyta</taxon>
        <taxon>Spermatophyta</taxon>
        <taxon>Magnoliopsida</taxon>
        <taxon>eudicotyledons</taxon>
        <taxon>Gunneridae</taxon>
        <taxon>Pentapetalae</taxon>
        <taxon>rosids</taxon>
        <taxon>fabids</taxon>
        <taxon>Rosales</taxon>
        <taxon>Cannabaceae</taxon>
        <taxon>Trema</taxon>
    </lineage>
</organism>
<gene>
    <name evidence="2" type="ORF">TorRG33x02_352480</name>
</gene>
<feature type="region of interest" description="Disordered" evidence="1">
    <location>
        <begin position="1"/>
        <end position="22"/>
    </location>
</feature>
<feature type="compositionally biased region" description="Basic and acidic residues" evidence="1">
    <location>
        <begin position="1"/>
        <end position="13"/>
    </location>
</feature>
<dbReference type="Proteomes" id="UP000237000">
    <property type="component" value="Unassembled WGS sequence"/>
</dbReference>
<reference evidence="3" key="1">
    <citation type="submission" date="2016-06" db="EMBL/GenBank/DDBJ databases">
        <title>Parallel loss of symbiosis genes in relatives of nitrogen-fixing non-legume Parasponia.</title>
        <authorList>
            <person name="Van Velzen R."/>
            <person name="Holmer R."/>
            <person name="Bu F."/>
            <person name="Rutten L."/>
            <person name="Van Zeijl A."/>
            <person name="Liu W."/>
            <person name="Santuari L."/>
            <person name="Cao Q."/>
            <person name="Sharma T."/>
            <person name="Shen D."/>
            <person name="Roswanjaya Y."/>
            <person name="Wardhani T."/>
            <person name="Kalhor M.S."/>
            <person name="Jansen J."/>
            <person name="Van den Hoogen J."/>
            <person name="Gungor B."/>
            <person name="Hartog M."/>
            <person name="Hontelez J."/>
            <person name="Verver J."/>
            <person name="Yang W.-C."/>
            <person name="Schijlen E."/>
            <person name="Repin R."/>
            <person name="Schilthuizen M."/>
            <person name="Schranz E."/>
            <person name="Heidstra R."/>
            <person name="Miyata K."/>
            <person name="Fedorova E."/>
            <person name="Kohlen W."/>
            <person name="Bisseling T."/>
            <person name="Smit S."/>
            <person name="Geurts R."/>
        </authorList>
    </citation>
    <scope>NUCLEOTIDE SEQUENCE [LARGE SCALE GENOMIC DNA]</scope>
    <source>
        <strain evidence="3">cv. RG33-2</strain>
    </source>
</reference>
<name>A0A2P5AEH7_TREOI</name>
<dbReference type="InParanoid" id="A0A2P5AEH7"/>
<protein>
    <submittedName>
        <fullName evidence="2">Uncharacterized protein</fullName>
    </submittedName>
</protein>
<proteinExistence type="predicted"/>
<evidence type="ECO:0000256" key="1">
    <source>
        <dbReference type="SAM" id="MobiDB-lite"/>
    </source>
</evidence>
<evidence type="ECO:0000313" key="3">
    <source>
        <dbReference type="Proteomes" id="UP000237000"/>
    </source>
</evidence>
<sequence>MHKIWENEGEHVPGGRPLSRSPWWGPHRADYVVLVEEKMRVVVAALVGTYDVPVALGIVPCSCRN</sequence>
<keyword evidence="3" id="KW-1185">Reference proteome</keyword>
<dbReference type="EMBL" id="JXTC01000908">
    <property type="protein sequence ID" value="PON34941.1"/>
    <property type="molecule type" value="Genomic_DNA"/>
</dbReference>
<dbReference type="AlphaFoldDB" id="A0A2P5AEH7"/>
<feature type="non-terminal residue" evidence="2">
    <location>
        <position position="65"/>
    </location>
</feature>
<evidence type="ECO:0000313" key="2">
    <source>
        <dbReference type="EMBL" id="PON34941.1"/>
    </source>
</evidence>
<comment type="caution">
    <text evidence="2">The sequence shown here is derived from an EMBL/GenBank/DDBJ whole genome shotgun (WGS) entry which is preliminary data.</text>
</comment>
<accession>A0A2P5AEH7</accession>